<reference evidence="2" key="2">
    <citation type="journal article" date="2015" name="Data Brief">
        <title>Shoot transcriptome of the giant reed, Arundo donax.</title>
        <authorList>
            <person name="Barrero R.A."/>
            <person name="Guerrero F.D."/>
            <person name="Moolhuijzen P."/>
            <person name="Goolsby J.A."/>
            <person name="Tidwell J."/>
            <person name="Bellgard S.E."/>
            <person name="Bellgard M.I."/>
        </authorList>
    </citation>
    <scope>NUCLEOTIDE SEQUENCE</scope>
    <source>
        <tissue evidence="2">Shoot tissue taken approximately 20 cm above the soil surface</tissue>
    </source>
</reference>
<accession>A0A0A9ABE8</accession>
<evidence type="ECO:0000256" key="1">
    <source>
        <dbReference type="SAM" id="MobiDB-lite"/>
    </source>
</evidence>
<dbReference type="AlphaFoldDB" id="A0A0A9ABE8"/>
<feature type="compositionally biased region" description="Acidic residues" evidence="1">
    <location>
        <begin position="9"/>
        <end position="22"/>
    </location>
</feature>
<feature type="region of interest" description="Disordered" evidence="1">
    <location>
        <begin position="1"/>
        <end position="25"/>
    </location>
</feature>
<name>A0A0A9ABE8_ARUDO</name>
<reference evidence="2" key="1">
    <citation type="submission" date="2014-09" db="EMBL/GenBank/DDBJ databases">
        <authorList>
            <person name="Magalhaes I.L.F."/>
            <person name="Oliveira U."/>
            <person name="Santos F.R."/>
            <person name="Vidigal T.H.D.A."/>
            <person name="Brescovit A.D."/>
            <person name="Santos A.J."/>
        </authorList>
    </citation>
    <scope>NUCLEOTIDE SEQUENCE</scope>
    <source>
        <tissue evidence="2">Shoot tissue taken approximately 20 cm above the soil surface</tissue>
    </source>
</reference>
<feature type="region of interest" description="Disordered" evidence="1">
    <location>
        <begin position="46"/>
        <end position="68"/>
    </location>
</feature>
<feature type="compositionally biased region" description="Low complexity" evidence="1">
    <location>
        <begin position="51"/>
        <end position="61"/>
    </location>
</feature>
<proteinExistence type="predicted"/>
<organism evidence="2">
    <name type="scientific">Arundo donax</name>
    <name type="common">Giant reed</name>
    <name type="synonym">Donax arundinaceus</name>
    <dbReference type="NCBI Taxonomy" id="35708"/>
    <lineage>
        <taxon>Eukaryota</taxon>
        <taxon>Viridiplantae</taxon>
        <taxon>Streptophyta</taxon>
        <taxon>Embryophyta</taxon>
        <taxon>Tracheophyta</taxon>
        <taxon>Spermatophyta</taxon>
        <taxon>Magnoliopsida</taxon>
        <taxon>Liliopsida</taxon>
        <taxon>Poales</taxon>
        <taxon>Poaceae</taxon>
        <taxon>PACMAD clade</taxon>
        <taxon>Arundinoideae</taxon>
        <taxon>Arundineae</taxon>
        <taxon>Arundo</taxon>
    </lineage>
</organism>
<sequence length="68" mass="7278">MVAGCGAATEEEGETATEEEGETATAGTLKLVAMYCLRPSLIWSAARSRKSSATTHEATTQQEEEGRW</sequence>
<dbReference type="EMBL" id="GBRH01250642">
    <property type="protein sequence ID" value="JAD47253.1"/>
    <property type="molecule type" value="Transcribed_RNA"/>
</dbReference>
<protein>
    <submittedName>
        <fullName evidence="2">Uncharacterized protein</fullName>
    </submittedName>
</protein>
<evidence type="ECO:0000313" key="2">
    <source>
        <dbReference type="EMBL" id="JAD47253.1"/>
    </source>
</evidence>